<keyword evidence="2" id="KW-1133">Transmembrane helix</keyword>
<dbReference type="AlphaFoldDB" id="A0A150GZF4"/>
<name>A0A150GZF4_GONPE</name>
<feature type="compositionally biased region" description="Polar residues" evidence="1">
    <location>
        <begin position="82"/>
        <end position="95"/>
    </location>
</feature>
<sequence length="466" mass="47292">MGLQALPLESGAVARLASDQEPPTSALLRIALFNNGSSFSTTGPNATVSFSADQVARSVATALGLTPDEVFVMPYSPGNTITGGSDASSGSVTPRQQAAGGAATDQQASAAACSGFRLGSLCGTAAFGVVAGMIVGGVLAVAALALLGAALIPRDQRLSPSPSAAAGPFDHTTAVQAFAPDGWAEPPPLPPVPPPAPALLPPEPYSPAVLAAYRRSYAAQASRATGMYGSMYGGAPGYVYGGSAIPVRGQAWLWDSKPWVPHYIRPAPYHTQPAAMGEMAMVAPRRRSAWGDHEAEPPGPWGALHQQSWAHLSPSAVSPRRLQRYQYAGVVSDGGGAGRGTLTPAPRAAEDGGLWTPGIRRGASVASVQPPCLLSAPVVQDNSSGGGGESLHPDARAGMPGGDGDLGALDIGRWAGRHRPGGGVVLYPMAVGASEGGTVRQLDARGVTAWAPPGRAARGSGIYRGW</sequence>
<comment type="caution">
    <text evidence="3">The sequence shown here is derived from an EMBL/GenBank/DDBJ whole genome shotgun (WGS) entry which is preliminary data.</text>
</comment>
<dbReference type="Proteomes" id="UP000075714">
    <property type="component" value="Unassembled WGS sequence"/>
</dbReference>
<evidence type="ECO:0000256" key="2">
    <source>
        <dbReference type="SAM" id="Phobius"/>
    </source>
</evidence>
<accession>A0A150GZF4</accession>
<protein>
    <submittedName>
        <fullName evidence="3">Uncharacterized protein</fullName>
    </submittedName>
</protein>
<gene>
    <name evidence="3" type="ORF">GPECTOR_3g363</name>
</gene>
<proteinExistence type="predicted"/>
<evidence type="ECO:0000256" key="1">
    <source>
        <dbReference type="SAM" id="MobiDB-lite"/>
    </source>
</evidence>
<feature type="transmembrane region" description="Helical" evidence="2">
    <location>
        <begin position="125"/>
        <end position="152"/>
    </location>
</feature>
<keyword evidence="2" id="KW-0472">Membrane</keyword>
<organism evidence="3 4">
    <name type="scientific">Gonium pectorale</name>
    <name type="common">Green alga</name>
    <dbReference type="NCBI Taxonomy" id="33097"/>
    <lineage>
        <taxon>Eukaryota</taxon>
        <taxon>Viridiplantae</taxon>
        <taxon>Chlorophyta</taxon>
        <taxon>core chlorophytes</taxon>
        <taxon>Chlorophyceae</taxon>
        <taxon>CS clade</taxon>
        <taxon>Chlamydomonadales</taxon>
        <taxon>Volvocaceae</taxon>
        <taxon>Gonium</taxon>
    </lineage>
</organism>
<evidence type="ECO:0000313" key="4">
    <source>
        <dbReference type="Proteomes" id="UP000075714"/>
    </source>
</evidence>
<feature type="region of interest" description="Disordered" evidence="1">
    <location>
        <begin position="380"/>
        <end position="404"/>
    </location>
</feature>
<feature type="region of interest" description="Disordered" evidence="1">
    <location>
        <begin position="82"/>
        <end position="101"/>
    </location>
</feature>
<keyword evidence="2" id="KW-0812">Transmembrane</keyword>
<keyword evidence="4" id="KW-1185">Reference proteome</keyword>
<dbReference type="EMBL" id="LSYV01000004">
    <property type="protein sequence ID" value="KXZ55221.1"/>
    <property type="molecule type" value="Genomic_DNA"/>
</dbReference>
<reference evidence="4" key="1">
    <citation type="journal article" date="2016" name="Nat. Commun.">
        <title>The Gonium pectorale genome demonstrates co-option of cell cycle regulation during the evolution of multicellularity.</title>
        <authorList>
            <person name="Hanschen E.R."/>
            <person name="Marriage T.N."/>
            <person name="Ferris P.J."/>
            <person name="Hamaji T."/>
            <person name="Toyoda A."/>
            <person name="Fujiyama A."/>
            <person name="Neme R."/>
            <person name="Noguchi H."/>
            <person name="Minakuchi Y."/>
            <person name="Suzuki M."/>
            <person name="Kawai-Toyooka H."/>
            <person name="Smith D.R."/>
            <person name="Sparks H."/>
            <person name="Anderson J."/>
            <person name="Bakaric R."/>
            <person name="Luria V."/>
            <person name="Karger A."/>
            <person name="Kirschner M.W."/>
            <person name="Durand P.M."/>
            <person name="Michod R.E."/>
            <person name="Nozaki H."/>
            <person name="Olson B.J."/>
        </authorList>
    </citation>
    <scope>NUCLEOTIDE SEQUENCE [LARGE SCALE GENOMIC DNA]</scope>
    <source>
        <strain evidence="4">NIES-2863</strain>
    </source>
</reference>
<evidence type="ECO:0000313" key="3">
    <source>
        <dbReference type="EMBL" id="KXZ55221.1"/>
    </source>
</evidence>